<dbReference type="InterPro" id="IPR050535">
    <property type="entry name" value="DNA_Repair-Maintenance_Comp"/>
</dbReference>
<dbReference type="Gene3D" id="3.60.21.10">
    <property type="match status" value="1"/>
</dbReference>
<dbReference type="PANTHER" id="PTHR30337">
    <property type="entry name" value="COMPONENT OF ATP-DEPENDENT DSDNA EXONUCLEASE"/>
    <property type="match status" value="1"/>
</dbReference>
<name>A0A7C4THE8_UNCW3</name>
<accession>A0A7C4THE8</accession>
<feature type="domain" description="Calcineurin-like phosphoesterase" evidence="1">
    <location>
        <begin position="1"/>
        <end position="176"/>
    </location>
</feature>
<dbReference type="InterPro" id="IPR004843">
    <property type="entry name" value="Calcineurin-like_PHP"/>
</dbReference>
<reference evidence="2" key="1">
    <citation type="journal article" date="2020" name="mSystems">
        <title>Genome- and Community-Level Interaction Insights into Carbon Utilization and Element Cycling Functions of Hydrothermarchaeota in Hydrothermal Sediment.</title>
        <authorList>
            <person name="Zhou Z."/>
            <person name="Liu Y."/>
            <person name="Xu W."/>
            <person name="Pan J."/>
            <person name="Luo Z.H."/>
            <person name="Li M."/>
        </authorList>
    </citation>
    <scope>NUCLEOTIDE SEQUENCE [LARGE SCALE GENOMIC DNA]</scope>
    <source>
        <strain evidence="2">SpSt-774</strain>
    </source>
</reference>
<comment type="caution">
    <text evidence="2">The sequence shown here is derived from an EMBL/GenBank/DDBJ whole genome shotgun (WGS) entry which is preliminary data.</text>
</comment>
<evidence type="ECO:0000259" key="1">
    <source>
        <dbReference type="Pfam" id="PF00149"/>
    </source>
</evidence>
<protein>
    <recommendedName>
        <fullName evidence="1">Calcineurin-like phosphoesterase domain-containing protein</fullName>
    </recommendedName>
</protein>
<organism evidence="2">
    <name type="scientific">candidate division WOR-3 bacterium</name>
    <dbReference type="NCBI Taxonomy" id="2052148"/>
    <lineage>
        <taxon>Bacteria</taxon>
        <taxon>Bacteria division WOR-3</taxon>
    </lineage>
</organism>
<dbReference type="InterPro" id="IPR029052">
    <property type="entry name" value="Metallo-depent_PP-like"/>
</dbReference>
<dbReference type="EMBL" id="DTGZ01000083">
    <property type="protein sequence ID" value="HGV97541.1"/>
    <property type="molecule type" value="Genomic_DNA"/>
</dbReference>
<sequence>MKLLHTADLHLTSRDNKRLEVLNWIVEKSNALNIDTVIIAGDLFDSDTDANQLRQKVREIFKKTSAEILIVPGNHDENSYSPGGEFGSNVHLLIEKPYQILVKDSIKIVAFPYQNIKFSEFKKDLPEDIDILIIHGTVLDPSFSYLLTDEDIEYLPIYPASLEDTARYVAFGHFHTRYLLVDYKKTKVCYPGAPVALSTKCTKERVVVYVEMDRENLKIEPLKIEISPFWRRLEYFVYPDIEETIFKKIQSDLEALKFGTMPYIIIRGFIATDEKAFYQKLNEIEKNFAPQFLELKVVAENITVWERILTNPIIKKFVERTKNLNDRLRMKIFEIVFPIFNDLIR</sequence>
<gene>
    <name evidence="2" type="ORF">ENV60_04530</name>
</gene>
<dbReference type="SUPFAM" id="SSF56300">
    <property type="entry name" value="Metallo-dependent phosphatases"/>
    <property type="match status" value="1"/>
</dbReference>
<dbReference type="Pfam" id="PF00149">
    <property type="entry name" value="Metallophos"/>
    <property type="match status" value="1"/>
</dbReference>
<dbReference type="AlphaFoldDB" id="A0A7C4THE8"/>
<evidence type="ECO:0000313" key="2">
    <source>
        <dbReference type="EMBL" id="HGV97541.1"/>
    </source>
</evidence>
<proteinExistence type="predicted"/>
<dbReference type="GO" id="GO:0016787">
    <property type="term" value="F:hydrolase activity"/>
    <property type="evidence" value="ECO:0007669"/>
    <property type="project" value="InterPro"/>
</dbReference>